<dbReference type="EMBL" id="CP021367">
    <property type="protein sequence ID" value="ART61057.1"/>
    <property type="molecule type" value="Genomic_DNA"/>
</dbReference>
<keyword evidence="2" id="KW-1185">Reference proteome</keyword>
<name>A0A240UHT5_9BURK</name>
<dbReference type="RefSeq" id="WP_086928888.1">
    <property type="nucleotide sequence ID" value="NZ_CP021367.1"/>
</dbReference>
<dbReference type="Proteomes" id="UP000194440">
    <property type="component" value="Plasmid pACP4.1"/>
</dbReference>
<dbReference type="AlphaFoldDB" id="A0A240UHT5"/>
<proteinExistence type="predicted"/>
<gene>
    <name evidence="1" type="ORF">CBP36_18940</name>
</gene>
<protein>
    <submittedName>
        <fullName evidence="1">Uncharacterized protein</fullName>
    </submittedName>
</protein>
<evidence type="ECO:0000313" key="2">
    <source>
        <dbReference type="Proteomes" id="UP000194440"/>
    </source>
</evidence>
<keyword evidence="1" id="KW-0614">Plasmid</keyword>
<dbReference type="OrthoDB" id="7475507at2"/>
<dbReference type="KEGG" id="acip:CBP36_18940"/>
<accession>A0A240UHT5</accession>
<evidence type="ECO:0000313" key="1">
    <source>
        <dbReference type="EMBL" id="ART61057.1"/>
    </source>
</evidence>
<organism evidence="1 2">
    <name type="scientific">Acidovorax carolinensis</name>
    <dbReference type="NCBI Taxonomy" id="553814"/>
    <lineage>
        <taxon>Bacteria</taxon>
        <taxon>Pseudomonadati</taxon>
        <taxon>Pseudomonadota</taxon>
        <taxon>Betaproteobacteria</taxon>
        <taxon>Burkholderiales</taxon>
        <taxon>Comamonadaceae</taxon>
        <taxon>Acidovorax</taxon>
    </lineage>
</organism>
<sequence length="169" mass="18404">MYEVANNNSGMLEGRKPVSTEVEARAIAAALAKEHGHAYQVWGPAGMIDVVDSEAVAVSDCPDLSQRNEDTKRILGVFTKQVWGGRKGNDAIFVAEESFDATDAVLKLPHAAFIELQDNHESTDEIGRSVVDWCGPCEVCCVDSILEFFGVDSLEDVTRRCWASNGNGR</sequence>
<reference evidence="1" key="1">
    <citation type="submission" date="2017-05" db="EMBL/GenBank/DDBJ databases">
        <title>Polyphasic characterization of four soil-derived phenanthrene-degrading Acidovorax strains and proposal of Acidovorax phenanthrenivorans sp. nov.</title>
        <authorList>
            <person name="Singleton D."/>
            <person name="Lee J."/>
            <person name="Dickey A.N."/>
            <person name="Stroud A."/>
            <person name="Scholl E.H."/>
            <person name="Wright F.A."/>
            <person name="Aitken M.D."/>
        </authorList>
    </citation>
    <scope>NUCLEOTIDE SEQUENCE</scope>
    <source>
        <strain evidence="1">P4</strain>
        <plasmid evidence="1">pACP4.1</plasmid>
    </source>
</reference>
<geneLocation type="plasmid" evidence="1 2">
    <name>pACP4.1</name>
</geneLocation>